<evidence type="ECO:0000259" key="4">
    <source>
        <dbReference type="PROSITE" id="PS50112"/>
    </source>
</evidence>
<evidence type="ECO:0000313" key="7">
    <source>
        <dbReference type="EMBL" id="MFC6196921.1"/>
    </source>
</evidence>
<protein>
    <submittedName>
        <fullName evidence="7">PAS domain S-box protein</fullName>
    </submittedName>
</protein>
<evidence type="ECO:0000259" key="3">
    <source>
        <dbReference type="PROSITE" id="PS50111"/>
    </source>
</evidence>
<dbReference type="InterPro" id="IPR000700">
    <property type="entry name" value="PAS-assoc_C"/>
</dbReference>
<dbReference type="InterPro" id="IPR000014">
    <property type="entry name" value="PAS"/>
</dbReference>
<dbReference type="PROSITE" id="PS50192">
    <property type="entry name" value="T_SNARE"/>
    <property type="match status" value="1"/>
</dbReference>
<comment type="caution">
    <text evidence="7">The sequence shown here is derived from an EMBL/GenBank/DDBJ whole genome shotgun (WGS) entry which is preliminary data.</text>
</comment>
<keyword evidence="8" id="KW-1185">Reference proteome</keyword>
<evidence type="ECO:0000256" key="1">
    <source>
        <dbReference type="ARBA" id="ARBA00029447"/>
    </source>
</evidence>
<dbReference type="InterPro" id="IPR013655">
    <property type="entry name" value="PAS_fold_3"/>
</dbReference>
<dbReference type="InterPro" id="IPR004089">
    <property type="entry name" value="MCPsignal_dom"/>
</dbReference>
<dbReference type="SMART" id="SM00086">
    <property type="entry name" value="PAC"/>
    <property type="match status" value="2"/>
</dbReference>
<keyword evidence="2" id="KW-0807">Transducer</keyword>
<reference evidence="8" key="1">
    <citation type="journal article" date="2019" name="Int. J. Syst. Evol. Microbiol.">
        <title>The Global Catalogue of Microorganisms (GCM) 10K type strain sequencing project: providing services to taxonomists for standard genome sequencing and annotation.</title>
        <authorList>
            <consortium name="The Broad Institute Genomics Platform"/>
            <consortium name="The Broad Institute Genome Sequencing Center for Infectious Disease"/>
            <person name="Wu L."/>
            <person name="Ma J."/>
        </authorList>
    </citation>
    <scope>NUCLEOTIDE SEQUENCE [LARGE SCALE GENOMIC DNA]</scope>
    <source>
        <strain evidence="8">CGMCC-1.15741</strain>
    </source>
</reference>
<feature type="domain" description="PAC" evidence="5">
    <location>
        <begin position="202"/>
        <end position="254"/>
    </location>
</feature>
<dbReference type="Pfam" id="PF08447">
    <property type="entry name" value="PAS_3"/>
    <property type="match status" value="1"/>
</dbReference>
<gene>
    <name evidence="7" type="ORF">ACFQDM_02470</name>
</gene>
<dbReference type="InterPro" id="IPR001610">
    <property type="entry name" value="PAC"/>
</dbReference>
<name>A0ABW1S5K0_9PROT</name>
<proteinExistence type="inferred from homology"/>
<dbReference type="PROSITE" id="PS50112">
    <property type="entry name" value="PAS"/>
    <property type="match status" value="2"/>
</dbReference>
<dbReference type="InterPro" id="IPR035965">
    <property type="entry name" value="PAS-like_dom_sf"/>
</dbReference>
<dbReference type="EMBL" id="JBHSSW010000003">
    <property type="protein sequence ID" value="MFC6196921.1"/>
    <property type="molecule type" value="Genomic_DNA"/>
</dbReference>
<dbReference type="SMART" id="SM00283">
    <property type="entry name" value="MA"/>
    <property type="match status" value="1"/>
</dbReference>
<dbReference type="SUPFAM" id="SSF55785">
    <property type="entry name" value="PYP-like sensor domain (PAS domain)"/>
    <property type="match status" value="2"/>
</dbReference>
<evidence type="ECO:0000259" key="6">
    <source>
        <dbReference type="PROSITE" id="PS50192"/>
    </source>
</evidence>
<dbReference type="Proteomes" id="UP001596303">
    <property type="component" value="Unassembled WGS sequence"/>
</dbReference>
<dbReference type="PROSITE" id="PS50111">
    <property type="entry name" value="CHEMOTAXIS_TRANSDUC_2"/>
    <property type="match status" value="1"/>
</dbReference>
<dbReference type="CDD" id="cd00130">
    <property type="entry name" value="PAS"/>
    <property type="match status" value="2"/>
</dbReference>
<dbReference type="InterPro" id="IPR050903">
    <property type="entry name" value="Bact_Chemotaxis_MeTrfase"/>
</dbReference>
<dbReference type="InterPro" id="IPR004090">
    <property type="entry name" value="Chemotax_Me-accpt_rcpt"/>
</dbReference>
<evidence type="ECO:0000256" key="2">
    <source>
        <dbReference type="PROSITE-ProRule" id="PRU00284"/>
    </source>
</evidence>
<dbReference type="Pfam" id="PF00015">
    <property type="entry name" value="MCPsignal"/>
    <property type="match status" value="1"/>
</dbReference>
<feature type="domain" description="PAS" evidence="4">
    <location>
        <begin position="135"/>
        <end position="199"/>
    </location>
</feature>
<dbReference type="Gene3D" id="3.30.450.20">
    <property type="entry name" value="PAS domain"/>
    <property type="match status" value="2"/>
</dbReference>
<dbReference type="InterPro" id="IPR000727">
    <property type="entry name" value="T_SNARE_dom"/>
</dbReference>
<dbReference type="Gene3D" id="1.10.287.950">
    <property type="entry name" value="Methyl-accepting chemotaxis protein"/>
    <property type="match status" value="1"/>
</dbReference>
<feature type="domain" description="Methyl-accepting transducer" evidence="3">
    <location>
        <begin position="255"/>
        <end position="477"/>
    </location>
</feature>
<dbReference type="PROSITE" id="PS50113">
    <property type="entry name" value="PAC"/>
    <property type="match status" value="1"/>
</dbReference>
<dbReference type="NCBIfam" id="TIGR00229">
    <property type="entry name" value="sensory_box"/>
    <property type="match status" value="2"/>
</dbReference>
<feature type="domain" description="PAS" evidence="4">
    <location>
        <begin position="6"/>
        <end position="53"/>
    </location>
</feature>
<dbReference type="PANTHER" id="PTHR24422">
    <property type="entry name" value="CHEMOTAXIS PROTEIN METHYLTRANSFERASE"/>
    <property type="match status" value="1"/>
</dbReference>
<dbReference type="PRINTS" id="PR00260">
    <property type="entry name" value="CHEMTRNSDUCR"/>
</dbReference>
<dbReference type="PANTHER" id="PTHR24422:SF10">
    <property type="entry name" value="CHEMOTAXIS PROTEIN METHYLTRANSFERASE 2"/>
    <property type="match status" value="1"/>
</dbReference>
<dbReference type="Pfam" id="PF13426">
    <property type="entry name" value="PAS_9"/>
    <property type="match status" value="1"/>
</dbReference>
<accession>A0ABW1S5K0</accession>
<organism evidence="7 8">
    <name type="scientific">Ponticaulis profundi</name>
    <dbReference type="NCBI Taxonomy" id="2665222"/>
    <lineage>
        <taxon>Bacteria</taxon>
        <taxon>Pseudomonadati</taxon>
        <taxon>Pseudomonadota</taxon>
        <taxon>Alphaproteobacteria</taxon>
        <taxon>Hyphomonadales</taxon>
        <taxon>Hyphomonadaceae</taxon>
        <taxon>Ponticaulis</taxon>
    </lineage>
</organism>
<evidence type="ECO:0000259" key="5">
    <source>
        <dbReference type="PROSITE" id="PS50113"/>
    </source>
</evidence>
<dbReference type="RefSeq" id="WP_377374993.1">
    <property type="nucleotide sequence ID" value="NZ_JBHSSW010000003.1"/>
</dbReference>
<comment type="similarity">
    <text evidence="1">Belongs to the methyl-accepting chemotaxis (MCP) protein family.</text>
</comment>
<dbReference type="SMART" id="SM00091">
    <property type="entry name" value="PAS"/>
    <property type="match status" value="2"/>
</dbReference>
<feature type="domain" description="T-SNARE coiled-coil homology" evidence="6">
    <location>
        <begin position="407"/>
        <end position="469"/>
    </location>
</feature>
<dbReference type="SUPFAM" id="SSF58104">
    <property type="entry name" value="Methyl-accepting chemotaxis protein (MCP) signaling domain"/>
    <property type="match status" value="1"/>
</dbReference>
<sequence>MKNSFGDKGYREKYEALSQAQALIEFDPTGKILSANENFLKFTGYSKDEVIGKHHSMFVAKEDSQSADYATFWKQLAQGQSKTAEFRRFGKGGKEVWMQASYMPVMRGGKVVSVLKTATDVTAQKLQAADSKGQIDAINASQAVIHFDLDGTILEANENFCKTLGYDRSEIVGRKHAMFVDESDRGASYRKFWDELRAGKFQSAEYRRIGKGGRDVYIQATYNPIFDSNGRVFKVVKFATDVSKRVEERKRRQSVIAEIDADLAEILSAVQNVVTLAMNSANDSRATSQSVENVATGASQLASSVGEISGQVSKAGQVSTEAVGRSRNAAEFMHTLSSSAEQITNVVRLISDIAEQTNLLALNATIEAARAGEAGKGFAVVASEVKALATQSARATEEISAQIQAVQQATSGAMESIGLVETVIEELNDISVSISSAVEEQSFVTKDISSNMSSASDAVNNISGGIESIAGSIEQIRSAAETLKTLSASIAA</sequence>
<evidence type="ECO:0000313" key="8">
    <source>
        <dbReference type="Proteomes" id="UP001596303"/>
    </source>
</evidence>